<proteinExistence type="predicted"/>
<protein>
    <submittedName>
        <fullName evidence="2">18764_t:CDS:1</fullName>
    </submittedName>
</protein>
<name>A0A9N9NEG0_9GLOM</name>
<evidence type="ECO:0000256" key="1">
    <source>
        <dbReference type="SAM" id="MobiDB-lite"/>
    </source>
</evidence>
<keyword evidence="3" id="KW-1185">Reference proteome</keyword>
<comment type="caution">
    <text evidence="2">The sequence shown here is derived from an EMBL/GenBank/DDBJ whole genome shotgun (WGS) entry which is preliminary data.</text>
</comment>
<organism evidence="2 3">
    <name type="scientific">Racocetra fulgida</name>
    <dbReference type="NCBI Taxonomy" id="60492"/>
    <lineage>
        <taxon>Eukaryota</taxon>
        <taxon>Fungi</taxon>
        <taxon>Fungi incertae sedis</taxon>
        <taxon>Mucoromycota</taxon>
        <taxon>Glomeromycotina</taxon>
        <taxon>Glomeromycetes</taxon>
        <taxon>Diversisporales</taxon>
        <taxon>Gigasporaceae</taxon>
        <taxon>Racocetra</taxon>
    </lineage>
</organism>
<evidence type="ECO:0000313" key="2">
    <source>
        <dbReference type="EMBL" id="CAG8724753.1"/>
    </source>
</evidence>
<feature type="compositionally biased region" description="Acidic residues" evidence="1">
    <location>
        <begin position="36"/>
        <end position="45"/>
    </location>
</feature>
<dbReference type="AlphaFoldDB" id="A0A9N9NEG0"/>
<feature type="compositionally biased region" description="Polar residues" evidence="1">
    <location>
        <begin position="50"/>
        <end position="61"/>
    </location>
</feature>
<sequence length="130" mass="14955">MNAPELLPAFVEHDIESSDLSQNQGKKNPAYVENCDESSVEDNDELPQPKNKTQILTNNNPDDGIMKKRQRNQLQQQSDNVLVSEETDKTNLLMVDDFNYSIIILDSKLNSLYKLCRFFGDQQQQFSKDL</sequence>
<feature type="region of interest" description="Disordered" evidence="1">
    <location>
        <begin position="36"/>
        <end position="80"/>
    </location>
</feature>
<dbReference type="Proteomes" id="UP000789396">
    <property type="component" value="Unassembled WGS sequence"/>
</dbReference>
<dbReference type="EMBL" id="CAJVPZ010026127">
    <property type="protein sequence ID" value="CAG8724753.1"/>
    <property type="molecule type" value="Genomic_DNA"/>
</dbReference>
<gene>
    <name evidence="2" type="ORF">RFULGI_LOCUS11705</name>
</gene>
<accession>A0A9N9NEG0</accession>
<evidence type="ECO:0000313" key="3">
    <source>
        <dbReference type="Proteomes" id="UP000789396"/>
    </source>
</evidence>
<dbReference type="OrthoDB" id="2427484at2759"/>
<reference evidence="2" key="1">
    <citation type="submission" date="2021-06" db="EMBL/GenBank/DDBJ databases">
        <authorList>
            <person name="Kallberg Y."/>
            <person name="Tangrot J."/>
            <person name="Rosling A."/>
        </authorList>
    </citation>
    <scope>NUCLEOTIDE SEQUENCE</scope>
    <source>
        <strain evidence="2">IN212</strain>
    </source>
</reference>